<comment type="similarity">
    <text evidence="2">Belongs to the reduced folate carrier (RFC) transporter (TC 2.A.48) family.</text>
</comment>
<dbReference type="Gene3D" id="3.40.50.1440">
    <property type="entry name" value="Tubulin/FtsZ, GTPase domain"/>
    <property type="match status" value="1"/>
</dbReference>
<evidence type="ECO:0000256" key="4">
    <source>
        <dbReference type="ARBA" id="ARBA00023128"/>
    </source>
</evidence>
<sequence>MNSTREIITLQFGHYSNFIGTHFWNLQEASFTYDENSKPLEICHDVLYREGVNLKGEVTYTPRMLCVDLKNSFYQLPDVHRGLYDLNCSNIDEEILNCSTTIQTIQEEKIPSNEFFSDLAKQELSIDDGDEKINIAEKVYNLDNDVKIWSDFLKARFHPRTITSIDEYKHNDSSNEFNNFSQGLTLWDSYKMKEIWTDNLRLYAEECDYLQGFHISMDSLNGFGGLACKALEYLKDEYSNKNIIAMPVMSDNYILEDENCELRAVNTSLLFSSLFDHSNMFVPLTTSSGGWTKSQNHLDLDYLSYKNNLDYHSSAILASAIDTFTLGYRSRSDNDSMQNMCTRLTPLGRKAVSASIQLPLGFESKSNLLDYLQNAKLPLWQPISPHCTTERSVAQTIVMRGITESMLYSNNLIRDSKNPSHHCTSASALLKLFISFCDHVRMTEVHAFDSSLETIAPFPNIFAQSINQHGFVESFSRSSTSVVAKSTAISGLHNSNSMRDMFIALKDDSSKVKGSKLSHMFNYGIDVMDYKETIENLLVLNGLFLLTYTQRFYLNYFRIMDTSKNWKTVSLLVCVFAMVREIRPIEPFFTSFLRSMNFTLDQINEEIYAVGTYSCLVLAVVIFLITDYFRYKPLIIADGIAGILTYALLLGTPSLYRVQMEQVFFGFFYSSEVAFTTYLYAKVDDKQYYQKITSLVKASMLFGRFLSGFIAQTIVSTHLLNEFLSPDDPFCITSRSNAPISNFRGGFRCKNEYPWCIIKFKFLRNLSKTRKIASTSFVTLWSLVLPKVEHSLYFHRNKELTLNNKLQQPIGVIIDDNISNNVPRTSKVNKFKEVKQMLFDDFQSAYKNTYVVKKCFWWIVAVVGHIIEHLITLSSLSLIRFQRIFKFYGKM</sequence>
<reference evidence="8 9" key="1">
    <citation type="submission" date="2019-08" db="EMBL/GenBank/DDBJ databases">
        <title>Whole genome of Aphis craccivora.</title>
        <authorList>
            <person name="Voronova N.V."/>
            <person name="Shulinski R.S."/>
            <person name="Bandarenka Y.V."/>
            <person name="Zhorov D.G."/>
            <person name="Warner D."/>
        </authorList>
    </citation>
    <scope>NUCLEOTIDE SEQUENCE [LARGE SCALE GENOMIC DNA]</scope>
    <source>
        <strain evidence="8">180601</strain>
        <tissue evidence="8">Whole Body</tissue>
    </source>
</reference>
<name>A0A6G0Y9C7_APHCR</name>
<dbReference type="SUPFAM" id="SSF103473">
    <property type="entry name" value="MFS general substrate transporter"/>
    <property type="match status" value="1"/>
</dbReference>
<protein>
    <submittedName>
        <fullName evidence="8">Protein misato</fullName>
    </submittedName>
</protein>
<comment type="similarity">
    <text evidence="3">Belongs to the misato family.</text>
</comment>
<dbReference type="InterPro" id="IPR019605">
    <property type="entry name" value="Misato_II_tubulin-like"/>
</dbReference>
<evidence type="ECO:0000256" key="1">
    <source>
        <dbReference type="ARBA" id="ARBA00004173"/>
    </source>
</evidence>
<dbReference type="Proteomes" id="UP000478052">
    <property type="component" value="Unassembled WGS sequence"/>
</dbReference>
<gene>
    <name evidence="8" type="ORF">FWK35_00023293</name>
</gene>
<organism evidence="8 9">
    <name type="scientific">Aphis craccivora</name>
    <name type="common">Cowpea aphid</name>
    <dbReference type="NCBI Taxonomy" id="307492"/>
    <lineage>
        <taxon>Eukaryota</taxon>
        <taxon>Metazoa</taxon>
        <taxon>Ecdysozoa</taxon>
        <taxon>Arthropoda</taxon>
        <taxon>Hexapoda</taxon>
        <taxon>Insecta</taxon>
        <taxon>Pterygota</taxon>
        <taxon>Neoptera</taxon>
        <taxon>Paraneoptera</taxon>
        <taxon>Hemiptera</taxon>
        <taxon>Sternorrhyncha</taxon>
        <taxon>Aphidomorpha</taxon>
        <taxon>Aphidoidea</taxon>
        <taxon>Aphididae</taxon>
        <taxon>Aphidini</taxon>
        <taxon>Aphis</taxon>
        <taxon>Aphis</taxon>
    </lineage>
</organism>
<feature type="transmembrane region" description="Helical" evidence="5">
    <location>
        <begin position="663"/>
        <end position="681"/>
    </location>
</feature>
<evidence type="ECO:0000256" key="2">
    <source>
        <dbReference type="ARBA" id="ARBA00005773"/>
    </source>
</evidence>
<dbReference type="InterPro" id="IPR029209">
    <property type="entry name" value="DML1/Misato_tubulin"/>
</dbReference>
<keyword evidence="9" id="KW-1185">Reference proteome</keyword>
<dbReference type="OrthoDB" id="271881at2759"/>
<feature type="transmembrane region" description="Helical" evidence="5">
    <location>
        <begin position="633"/>
        <end position="651"/>
    </location>
</feature>
<dbReference type="PANTHER" id="PTHR13391">
    <property type="entry name" value="MITOCHONDRIAL DISTRIBUTION REGULATOR MISATO"/>
    <property type="match status" value="1"/>
</dbReference>
<comment type="subcellular location">
    <subcellularLocation>
        <location evidence="1">Mitochondrion</location>
    </subcellularLocation>
</comment>
<dbReference type="SUPFAM" id="SSF52490">
    <property type="entry name" value="Tubulin nucleotide-binding domain-like"/>
    <property type="match status" value="1"/>
</dbReference>
<comment type="caution">
    <text evidence="8">The sequence shown here is derived from an EMBL/GenBank/DDBJ whole genome shotgun (WGS) entry which is preliminary data.</text>
</comment>
<keyword evidence="4" id="KW-0496">Mitochondrion</keyword>
<dbReference type="Pfam" id="PF10644">
    <property type="entry name" value="Misat_Tub_SegII"/>
    <property type="match status" value="1"/>
</dbReference>
<proteinExistence type="inferred from homology"/>
<feature type="domain" description="DML1/Misato tubulin" evidence="7">
    <location>
        <begin position="144"/>
        <end position="328"/>
    </location>
</feature>
<dbReference type="InterPro" id="IPR049942">
    <property type="entry name" value="DML1/Misato"/>
</dbReference>
<keyword evidence="5" id="KW-0812">Transmembrane</keyword>
<dbReference type="GO" id="GO:0090482">
    <property type="term" value="F:vitamin transmembrane transporter activity"/>
    <property type="evidence" value="ECO:0007669"/>
    <property type="project" value="InterPro"/>
</dbReference>
<evidence type="ECO:0000313" key="9">
    <source>
        <dbReference type="Proteomes" id="UP000478052"/>
    </source>
</evidence>
<dbReference type="GO" id="GO:0005739">
    <property type="term" value="C:mitochondrion"/>
    <property type="evidence" value="ECO:0007669"/>
    <property type="project" value="UniProtKB-SubCell"/>
</dbReference>
<dbReference type="InterPro" id="IPR036525">
    <property type="entry name" value="Tubulin/FtsZ_GTPase_sf"/>
</dbReference>
<evidence type="ECO:0000256" key="5">
    <source>
        <dbReference type="SAM" id="Phobius"/>
    </source>
</evidence>
<accession>A0A6G0Y9C7</accession>
<feature type="transmembrane region" description="Helical" evidence="5">
    <location>
        <begin position="607"/>
        <end position="626"/>
    </location>
</feature>
<dbReference type="GO" id="GO:0007005">
    <property type="term" value="P:mitochondrion organization"/>
    <property type="evidence" value="ECO:0007669"/>
    <property type="project" value="InterPro"/>
</dbReference>
<dbReference type="Pfam" id="PF01770">
    <property type="entry name" value="Folate_carrier"/>
    <property type="match status" value="2"/>
</dbReference>
<evidence type="ECO:0000259" key="6">
    <source>
        <dbReference type="Pfam" id="PF10644"/>
    </source>
</evidence>
<evidence type="ECO:0000256" key="3">
    <source>
        <dbReference type="ARBA" id="ARBA00008507"/>
    </source>
</evidence>
<dbReference type="InterPro" id="IPR002666">
    <property type="entry name" value="Folate_carrier"/>
</dbReference>
<keyword evidence="5" id="KW-0472">Membrane</keyword>
<dbReference type="AlphaFoldDB" id="A0A6G0Y9C7"/>
<evidence type="ECO:0000313" key="8">
    <source>
        <dbReference type="EMBL" id="KAF0751699.1"/>
    </source>
</evidence>
<keyword evidence="5" id="KW-1133">Transmembrane helix</keyword>
<feature type="domain" description="Misato Segment II tubulin-like" evidence="6">
    <location>
        <begin position="5"/>
        <end position="120"/>
    </location>
</feature>
<dbReference type="InterPro" id="IPR036259">
    <property type="entry name" value="MFS_trans_sf"/>
</dbReference>
<dbReference type="PANTHER" id="PTHR13391:SF0">
    <property type="entry name" value="PROTEIN MISATO HOMOLOG 1"/>
    <property type="match status" value="1"/>
</dbReference>
<dbReference type="CDD" id="cd06060">
    <property type="entry name" value="misato"/>
    <property type="match status" value="1"/>
</dbReference>
<dbReference type="Pfam" id="PF14881">
    <property type="entry name" value="Tubulin_3"/>
    <property type="match status" value="1"/>
</dbReference>
<evidence type="ECO:0000259" key="7">
    <source>
        <dbReference type="Pfam" id="PF14881"/>
    </source>
</evidence>
<feature type="transmembrane region" description="Helical" evidence="5">
    <location>
        <begin position="856"/>
        <end position="881"/>
    </location>
</feature>
<dbReference type="GO" id="GO:0016020">
    <property type="term" value="C:membrane"/>
    <property type="evidence" value="ECO:0007669"/>
    <property type="project" value="InterPro"/>
</dbReference>
<dbReference type="EMBL" id="VUJU01005289">
    <property type="protein sequence ID" value="KAF0751699.1"/>
    <property type="molecule type" value="Genomic_DNA"/>
</dbReference>
<feature type="transmembrane region" description="Helical" evidence="5">
    <location>
        <begin position="701"/>
        <end position="720"/>
    </location>
</feature>